<dbReference type="InterPro" id="IPR006674">
    <property type="entry name" value="HD_domain"/>
</dbReference>
<accession>A0A517X3N2</accession>
<dbReference type="GO" id="GO:0008782">
    <property type="term" value="F:adenosylhomocysteine nucleosidase activity"/>
    <property type="evidence" value="ECO:0007669"/>
    <property type="project" value="TreeGrafter"/>
</dbReference>
<dbReference type="SUPFAM" id="SSF53167">
    <property type="entry name" value="Purine and uridine phosphorylases"/>
    <property type="match status" value="1"/>
</dbReference>
<dbReference type="Proteomes" id="UP000318384">
    <property type="component" value="Chromosome"/>
</dbReference>
<dbReference type="OrthoDB" id="218950at2"/>
<evidence type="ECO:0000259" key="1">
    <source>
        <dbReference type="SMART" id="SM00471"/>
    </source>
</evidence>
<dbReference type="InterPro" id="IPR003607">
    <property type="entry name" value="HD/PDEase_dom"/>
</dbReference>
<dbReference type="PANTHER" id="PTHR46832">
    <property type="entry name" value="5'-METHYLTHIOADENOSINE/S-ADENOSYLHOMOCYSTEINE NUCLEOSIDASE"/>
    <property type="match status" value="1"/>
</dbReference>
<dbReference type="InterPro" id="IPR027417">
    <property type="entry name" value="P-loop_NTPase"/>
</dbReference>
<reference evidence="2 3" key="1">
    <citation type="submission" date="2019-03" db="EMBL/GenBank/DDBJ databases">
        <title>Deep-cultivation of Planctomycetes and their phenomic and genomic characterization uncovers novel biology.</title>
        <authorList>
            <person name="Wiegand S."/>
            <person name="Jogler M."/>
            <person name="Boedeker C."/>
            <person name="Pinto D."/>
            <person name="Vollmers J."/>
            <person name="Rivas-Marin E."/>
            <person name="Kohn T."/>
            <person name="Peeters S.H."/>
            <person name="Heuer A."/>
            <person name="Rast P."/>
            <person name="Oberbeckmann S."/>
            <person name="Bunk B."/>
            <person name="Jeske O."/>
            <person name="Meyerdierks A."/>
            <person name="Storesund J.E."/>
            <person name="Kallscheuer N."/>
            <person name="Luecker S."/>
            <person name="Lage O.M."/>
            <person name="Pohl T."/>
            <person name="Merkel B.J."/>
            <person name="Hornburger P."/>
            <person name="Mueller R.-W."/>
            <person name="Bruemmer F."/>
            <person name="Labrenz M."/>
            <person name="Spormann A.M."/>
            <person name="Op den Camp H."/>
            <person name="Overmann J."/>
            <person name="Amann R."/>
            <person name="Jetten M.S.M."/>
            <person name="Mascher T."/>
            <person name="Medema M.H."/>
            <person name="Devos D.P."/>
            <person name="Kaster A.-K."/>
            <person name="Ovreas L."/>
            <person name="Rohde M."/>
            <person name="Galperin M.Y."/>
            <person name="Jogler C."/>
        </authorList>
    </citation>
    <scope>NUCLEOTIDE SEQUENCE [LARGE SCALE GENOMIC DNA]</scope>
    <source>
        <strain evidence="2 3">V202</strain>
    </source>
</reference>
<dbReference type="Pfam" id="PF01048">
    <property type="entry name" value="PNP_UDP_1"/>
    <property type="match status" value="1"/>
</dbReference>
<dbReference type="GO" id="GO:0009116">
    <property type="term" value="P:nucleoside metabolic process"/>
    <property type="evidence" value="ECO:0007669"/>
    <property type="project" value="InterPro"/>
</dbReference>
<protein>
    <submittedName>
        <fullName evidence="2">Phosphorylase superfamily protein</fullName>
    </submittedName>
</protein>
<dbReference type="GO" id="GO:0008930">
    <property type="term" value="F:methylthioadenosine nucleosidase activity"/>
    <property type="evidence" value="ECO:0007669"/>
    <property type="project" value="TreeGrafter"/>
</dbReference>
<dbReference type="Pfam" id="PF13023">
    <property type="entry name" value="HD_3"/>
    <property type="match status" value="1"/>
</dbReference>
<gene>
    <name evidence="2" type="ORF">V202x_55370</name>
</gene>
<dbReference type="AlphaFoldDB" id="A0A517X3N2"/>
<evidence type="ECO:0000313" key="3">
    <source>
        <dbReference type="Proteomes" id="UP000318384"/>
    </source>
</evidence>
<dbReference type="SMART" id="SM00471">
    <property type="entry name" value="HDc"/>
    <property type="match status" value="1"/>
</dbReference>
<keyword evidence="3" id="KW-1185">Reference proteome</keyword>
<evidence type="ECO:0000313" key="2">
    <source>
        <dbReference type="EMBL" id="QDU12112.1"/>
    </source>
</evidence>
<dbReference type="GO" id="GO:0005829">
    <property type="term" value="C:cytosol"/>
    <property type="evidence" value="ECO:0007669"/>
    <property type="project" value="TreeGrafter"/>
</dbReference>
<dbReference type="InterPro" id="IPR000845">
    <property type="entry name" value="Nucleoside_phosphorylase_d"/>
</dbReference>
<dbReference type="GO" id="GO:0019284">
    <property type="term" value="P:L-methionine salvage from S-adenosylmethionine"/>
    <property type="evidence" value="ECO:0007669"/>
    <property type="project" value="TreeGrafter"/>
</dbReference>
<dbReference type="SUPFAM" id="SSF52540">
    <property type="entry name" value="P-loop containing nucleoside triphosphate hydrolases"/>
    <property type="match status" value="1"/>
</dbReference>
<dbReference type="Gene3D" id="3.40.50.1580">
    <property type="entry name" value="Nucleoside phosphorylase domain"/>
    <property type="match status" value="1"/>
</dbReference>
<dbReference type="RefSeq" id="WP_145180067.1">
    <property type="nucleotide sequence ID" value="NZ_CP037422.1"/>
</dbReference>
<dbReference type="Gene3D" id="1.10.3210.10">
    <property type="entry name" value="Hypothetical protein af1432"/>
    <property type="match status" value="1"/>
</dbReference>
<dbReference type="EMBL" id="CP037422">
    <property type="protein sequence ID" value="QDU12112.1"/>
    <property type="molecule type" value="Genomic_DNA"/>
</dbReference>
<dbReference type="InterPro" id="IPR035994">
    <property type="entry name" value="Nucleoside_phosphorylase_sf"/>
</dbReference>
<proteinExistence type="predicted"/>
<organism evidence="2 3">
    <name type="scientific">Gimesia aquarii</name>
    <dbReference type="NCBI Taxonomy" id="2527964"/>
    <lineage>
        <taxon>Bacteria</taxon>
        <taxon>Pseudomonadati</taxon>
        <taxon>Planctomycetota</taxon>
        <taxon>Planctomycetia</taxon>
        <taxon>Planctomycetales</taxon>
        <taxon>Planctomycetaceae</taxon>
        <taxon>Gimesia</taxon>
    </lineage>
</organism>
<dbReference type="PANTHER" id="PTHR46832:SF1">
    <property type="entry name" value="5'-METHYLTHIOADENOSINE_S-ADENOSYLHOMOCYSTEINE NUCLEOSIDASE"/>
    <property type="match status" value="1"/>
</dbReference>
<feature type="domain" description="HD/PDEase" evidence="1">
    <location>
        <begin position="1024"/>
        <end position="1156"/>
    </location>
</feature>
<dbReference type="SUPFAM" id="SSF109604">
    <property type="entry name" value="HD-domain/PDEase-like"/>
    <property type="match status" value="1"/>
</dbReference>
<dbReference type="Gene3D" id="3.40.50.300">
    <property type="entry name" value="P-loop containing nucleotide triphosphate hydrolases"/>
    <property type="match status" value="1"/>
</dbReference>
<sequence length="1248" mass="144359">MSEPQKKEYDIEEVRELIDIVIITILDCERDAINEHFKPASSIIGHDPESNAPLVYYYSTIKDVREHQWHIATAQVANQGNLDAQSLTIKVIQNFRPSWVLLCGIAGGVAEDDFTLGDVYLTTRVNDLSVSAALEGKQTSFRAAGGPLSVWVESLSTNISAFNQRLDGWNSEQSIGAPRPNIEVAESFNHECYYGENRKEIHDNIAFHFSDTLKNRRPKVISGSAFSNNTLVKDTKLFELWQTFAKDAHTVEMELSGVYNAVRNFGRNTDLMSVRGVSDIVGFKRSPTWTKYACKTAASFLWNLVSAGLLHEQIVALDGEHLVPIIDTDDAYQFMWSSELPDYVRVMQYLPDDLFSDSVKIFSQLISCVTTVNDDLKKLLTNFSDETFCESLWKYILTQSDNNHSLPVFGAPGSGKTSLLSVLALIGRRATRNDSNIHVDYLNLHQYDEIRGMDESETRELIHQALENDISKLLEVINSSTHTLFLFVDGYDQHQRERVPKIHREFFRQIEQLSGIRVLGIGFLDELERKLNIKERRYVIGLPEKKGHYLQLNSISVDQSKQLCKYFLRFHDFLNSAHRGWNHVSMSSNELFRRVKNSDLRRIDLLRLDILATAADNDEMCFSYALDAFLRRRIEFHLSSQCPDPADSVENEMNNISRYLYLRDVAKQDDPSLRYQIRCWKLLSGHPVIWSFFHARYVIMTLTDIGSELPQITEDLLDEEIDQSVEIWQEKQLSGKLFPADTNMHCKWFLNDGRQQSVLAAIVAICKGAEAVPLELTHLCYLLGRFEEHSHEVRNQLANLHAKYFSKDAFERIFTTNQETLELEEAKLHMLQCTLLISQMIVGNKKNRDELCEKFLISMRNKTWRDIACGFHLEYYGDRWFHHDFISNFADRKDPFVPFPRTLDAVEERLLKSMTRRRQPYALFDVELATICALANTRQEHEETNWTEEQLKCRRRVRGIVEKCYKSSNDNVRARPVWAYSRMTYRFLQPNSFTSPFIYLTKLYELKLDTPRSGWMEKLSLQGRVESVADHSWSSMILAELLLPEAPPRDLTEEDNKEYSKSEIIRILLIHDIAEAFTGDRPSDMEGQNPGGEHRSQESNLVEILNNVNMLSGFTGFQKLHIRWSKAEECIGINGRIANFLDKVDALIQLVVYAKWYFSMYSEETKKEAWDKFYTKLSREIGRAAGRDRFLKILKDQCLEWADLEFNSTRQWLQHEEAFAGMFKYYPNIGKRGTRSELVPGKRHKVCQ</sequence>
<name>A0A517X3N2_9PLAN</name>